<dbReference type="Proteomes" id="UP000251402">
    <property type="component" value="Chromosome"/>
</dbReference>
<dbReference type="PROSITE" id="PS51257">
    <property type="entry name" value="PROKAR_LIPOPROTEIN"/>
    <property type="match status" value="1"/>
</dbReference>
<evidence type="ECO:0000313" key="2">
    <source>
        <dbReference type="EMBL" id="QEM11385.1"/>
    </source>
</evidence>
<accession>A0A5C1I096</accession>
<dbReference type="AlphaFoldDB" id="A0A5C1I096"/>
<dbReference type="InterPro" id="IPR008979">
    <property type="entry name" value="Galactose-bd-like_sf"/>
</dbReference>
<protein>
    <submittedName>
        <fullName evidence="2">PKD domain-containing protein</fullName>
    </submittedName>
</protein>
<dbReference type="KEGG" id="mrub:DEO27_015575"/>
<sequence length="275" mass="30800">MKIKDMKKILHIISVFSTVALLFAGCKKDKPAPQPEPDEPKPIVGFTAVRTDSVDFLSYQFTSTAVNYKDILWQFGDDSTSAEKAPKHRYAFDGLYHVTLTARNSQGYSAAREIILNVADPNFDRTKVGESYFATIGGTFTVSRDNGGGPNSNEGSLKVVDGDPNTKFFQSGFSGDLVMKYELKTAVVAGAYTMTSANDSPDRDPKGWVLQGSEDGIRWINLHSKNNEVFANRFQRIIYHFNNNVAYKFYRITIKTNNGSRDFQMAEWTVNKKQP</sequence>
<dbReference type="InterPro" id="IPR035986">
    <property type="entry name" value="PKD_dom_sf"/>
</dbReference>
<dbReference type="PROSITE" id="PS50093">
    <property type="entry name" value="PKD"/>
    <property type="match status" value="1"/>
</dbReference>
<evidence type="ECO:0000259" key="1">
    <source>
        <dbReference type="PROSITE" id="PS50093"/>
    </source>
</evidence>
<organism evidence="2 3">
    <name type="scientific">Mucilaginibacter rubeus</name>
    <dbReference type="NCBI Taxonomy" id="2027860"/>
    <lineage>
        <taxon>Bacteria</taxon>
        <taxon>Pseudomonadati</taxon>
        <taxon>Bacteroidota</taxon>
        <taxon>Sphingobacteriia</taxon>
        <taxon>Sphingobacteriales</taxon>
        <taxon>Sphingobacteriaceae</taxon>
        <taxon>Mucilaginibacter</taxon>
    </lineage>
</organism>
<dbReference type="Gene3D" id="2.60.40.10">
    <property type="entry name" value="Immunoglobulins"/>
    <property type="match status" value="1"/>
</dbReference>
<dbReference type="InterPro" id="IPR013783">
    <property type="entry name" value="Ig-like_fold"/>
</dbReference>
<reference evidence="2" key="1">
    <citation type="submission" date="2019-08" db="EMBL/GenBank/DDBJ databases">
        <title>Comparative genome analysis confer to the adaptation heavy metal polluted environment.</title>
        <authorList>
            <person name="Li Y."/>
        </authorList>
    </citation>
    <scope>NUCLEOTIDE SEQUENCE [LARGE SCALE GENOMIC DNA]</scope>
    <source>
        <strain evidence="2">P1</strain>
    </source>
</reference>
<dbReference type="SUPFAM" id="SSF49785">
    <property type="entry name" value="Galactose-binding domain-like"/>
    <property type="match status" value="1"/>
</dbReference>
<dbReference type="Gene3D" id="2.60.120.260">
    <property type="entry name" value="Galactose-binding domain-like"/>
    <property type="match status" value="1"/>
</dbReference>
<dbReference type="SMART" id="SM00089">
    <property type="entry name" value="PKD"/>
    <property type="match status" value="1"/>
</dbReference>
<dbReference type="OrthoDB" id="5134860at2"/>
<dbReference type="CDD" id="cd00146">
    <property type="entry name" value="PKD"/>
    <property type="match status" value="1"/>
</dbReference>
<name>A0A5C1I096_9SPHI</name>
<dbReference type="EMBL" id="CP043450">
    <property type="protein sequence ID" value="QEM11385.1"/>
    <property type="molecule type" value="Genomic_DNA"/>
</dbReference>
<gene>
    <name evidence="2" type="ORF">DEO27_015575</name>
</gene>
<dbReference type="InterPro" id="IPR022409">
    <property type="entry name" value="PKD/Chitinase_dom"/>
</dbReference>
<dbReference type="SUPFAM" id="SSF49299">
    <property type="entry name" value="PKD domain"/>
    <property type="match status" value="1"/>
</dbReference>
<feature type="domain" description="PKD" evidence="1">
    <location>
        <begin position="73"/>
        <end position="123"/>
    </location>
</feature>
<proteinExistence type="predicted"/>
<keyword evidence="3" id="KW-1185">Reference proteome</keyword>
<dbReference type="InterPro" id="IPR000601">
    <property type="entry name" value="PKD_dom"/>
</dbReference>
<evidence type="ECO:0000313" key="3">
    <source>
        <dbReference type="Proteomes" id="UP000251402"/>
    </source>
</evidence>
<dbReference type="Pfam" id="PF18911">
    <property type="entry name" value="PKD_4"/>
    <property type="match status" value="1"/>
</dbReference>